<dbReference type="EMBL" id="JAQJAE010000004">
    <property type="protein sequence ID" value="KAJ5598335.1"/>
    <property type="molecule type" value="Genomic_DNA"/>
</dbReference>
<dbReference type="GO" id="GO:0050151">
    <property type="term" value="F:oleate hydratase activity"/>
    <property type="evidence" value="ECO:0007669"/>
    <property type="project" value="InterPro"/>
</dbReference>
<feature type="compositionally biased region" description="Low complexity" evidence="1">
    <location>
        <begin position="289"/>
        <end position="299"/>
    </location>
</feature>
<dbReference type="RefSeq" id="XP_056751550.1">
    <property type="nucleotide sequence ID" value="XM_056899474.1"/>
</dbReference>
<reference evidence="2" key="1">
    <citation type="journal article" date="2023" name="IMA Fungus">
        <title>Comparative genomic study of the Penicillium genus elucidates a diverse pangenome and 15 lateral gene transfer events.</title>
        <authorList>
            <person name="Petersen C."/>
            <person name="Sorensen T."/>
            <person name="Nielsen M.R."/>
            <person name="Sondergaard T.E."/>
            <person name="Sorensen J.L."/>
            <person name="Fitzpatrick D.A."/>
            <person name="Frisvad J.C."/>
            <person name="Nielsen K.L."/>
        </authorList>
    </citation>
    <scope>NUCLEOTIDE SEQUENCE</scope>
    <source>
        <strain evidence="2">IBT 12815</strain>
    </source>
</reference>
<sequence>MARQLQTVQAQHRVPDRGDAWILGSSVASLASAIHLICDANVPASQIHILESRNTPGDGIISTGDPLNGYDHRPGCMPSFNDTCMERLLALVPSTIGPGRTVLEDMKELCIHDHDEDVPCTHILIQGDHGPVKLDTRKRLDLKNRMDLMVLISKSEKSLARKRISDFFRESFFGSSFWITLSTIFGFQPWHSAAEFRRCLGRYSSEVRNLNTNKPLDCTKYNQFESIITPMIVFLKNQGVEFRLNTRVKDIATRLDSGTVSISAIRTLRDRAEETIAVSPKDIVIISLGSTTSGSSSGTNNDPPSMTTMEAENELDENWSIWLDLATQNPSFGDPYNFCTRTPESRLESFTVTLKDPEFFTRFINLTHDRPGLGTFVSLKDSNWMISICIPRQPFFSSQPENITVFWGYGLRPGHEGNFVRKPMLYCSGQEIMTELLLLLGFPSASILGNSITIPCVMPRRTASMLPRTYQDRPNVIPDGTANLAVIGQFVDIPDETTVSLDYSVRGAQLAVGRLMGFCKEPVLELAIDLAGFAVECVLKSL</sequence>
<dbReference type="GO" id="GO:0006631">
    <property type="term" value="P:fatty acid metabolic process"/>
    <property type="evidence" value="ECO:0007669"/>
    <property type="project" value="InterPro"/>
</dbReference>
<keyword evidence="3" id="KW-1185">Reference proteome</keyword>
<reference evidence="2" key="2">
    <citation type="submission" date="2023-01" db="EMBL/GenBank/DDBJ databases">
        <authorList>
            <person name="Petersen C."/>
        </authorList>
    </citation>
    <scope>NUCLEOTIDE SEQUENCE</scope>
    <source>
        <strain evidence="2">IBT 12815</strain>
    </source>
</reference>
<evidence type="ECO:0000313" key="3">
    <source>
        <dbReference type="Proteomes" id="UP001213799"/>
    </source>
</evidence>
<dbReference type="InterPro" id="IPR010354">
    <property type="entry name" value="Oleate_hydratase"/>
</dbReference>
<gene>
    <name evidence="2" type="ORF">N7537_008419</name>
</gene>
<accession>A0AAD6E0G1</accession>
<dbReference type="SUPFAM" id="SSF51905">
    <property type="entry name" value="FAD/NAD(P)-binding domain"/>
    <property type="match status" value="1"/>
</dbReference>
<dbReference type="GeneID" id="81589716"/>
<evidence type="ECO:0000313" key="2">
    <source>
        <dbReference type="EMBL" id="KAJ5598335.1"/>
    </source>
</evidence>
<dbReference type="PANTHER" id="PTHR37417:SF2">
    <property type="entry name" value="67 KDA MYOSIN-CROSS-REACTIVE ANTIGEN FAMILY PROTEIN (AFU_ORTHOLOGUE AFUA_5G09970)"/>
    <property type="match status" value="1"/>
</dbReference>
<protein>
    <recommendedName>
        <fullName evidence="4">67 kDa myosin-cross-reactive antigen family protein</fullName>
    </recommendedName>
</protein>
<dbReference type="Pfam" id="PF06100">
    <property type="entry name" value="MCRA"/>
    <property type="match status" value="1"/>
</dbReference>
<proteinExistence type="predicted"/>
<dbReference type="PANTHER" id="PTHR37417">
    <property type="entry name" value="67 KDA MYOSIN-CROSS-REACTIVE ANTIGEN FAMILY PROTEIN (AFU_ORTHOLOGUE AFUA_5G09970)"/>
    <property type="match status" value="1"/>
</dbReference>
<dbReference type="Proteomes" id="UP001213799">
    <property type="component" value="Unassembled WGS sequence"/>
</dbReference>
<name>A0AAD6E0G1_9EURO</name>
<evidence type="ECO:0008006" key="4">
    <source>
        <dbReference type="Google" id="ProtNLM"/>
    </source>
</evidence>
<comment type="caution">
    <text evidence="2">The sequence shown here is derived from an EMBL/GenBank/DDBJ whole genome shotgun (WGS) entry which is preliminary data.</text>
</comment>
<dbReference type="Gene3D" id="3.50.50.60">
    <property type="entry name" value="FAD/NAD(P)-binding domain"/>
    <property type="match status" value="3"/>
</dbReference>
<evidence type="ECO:0000256" key="1">
    <source>
        <dbReference type="SAM" id="MobiDB-lite"/>
    </source>
</evidence>
<dbReference type="GO" id="GO:0071949">
    <property type="term" value="F:FAD binding"/>
    <property type="evidence" value="ECO:0007669"/>
    <property type="project" value="InterPro"/>
</dbReference>
<dbReference type="InterPro" id="IPR036188">
    <property type="entry name" value="FAD/NAD-bd_sf"/>
</dbReference>
<organism evidence="2 3">
    <name type="scientific">Penicillium hordei</name>
    <dbReference type="NCBI Taxonomy" id="40994"/>
    <lineage>
        <taxon>Eukaryota</taxon>
        <taxon>Fungi</taxon>
        <taxon>Dikarya</taxon>
        <taxon>Ascomycota</taxon>
        <taxon>Pezizomycotina</taxon>
        <taxon>Eurotiomycetes</taxon>
        <taxon>Eurotiomycetidae</taxon>
        <taxon>Eurotiales</taxon>
        <taxon>Aspergillaceae</taxon>
        <taxon>Penicillium</taxon>
    </lineage>
</organism>
<feature type="region of interest" description="Disordered" evidence="1">
    <location>
        <begin position="289"/>
        <end position="308"/>
    </location>
</feature>
<dbReference type="AlphaFoldDB" id="A0AAD6E0G1"/>